<dbReference type="Proteomes" id="UP000065220">
    <property type="component" value="Chromosome"/>
</dbReference>
<organism evidence="4 5">
    <name type="scientific">Actinomyces radicidentis</name>
    <dbReference type="NCBI Taxonomy" id="111015"/>
    <lineage>
        <taxon>Bacteria</taxon>
        <taxon>Bacillati</taxon>
        <taxon>Actinomycetota</taxon>
        <taxon>Actinomycetes</taxon>
        <taxon>Actinomycetales</taxon>
        <taxon>Actinomycetaceae</taxon>
        <taxon>Actinomyces</taxon>
    </lineage>
</organism>
<dbReference type="PANTHER" id="PTHR24216:SF65">
    <property type="entry name" value="PAXILLIN-LIKE PROTEIN 1"/>
    <property type="match status" value="1"/>
</dbReference>
<feature type="transmembrane region" description="Helical" evidence="2">
    <location>
        <begin position="61"/>
        <end position="83"/>
    </location>
</feature>
<dbReference type="InterPro" id="IPR007168">
    <property type="entry name" value="Phageshock_PspC_N"/>
</dbReference>
<feature type="compositionally biased region" description="Low complexity" evidence="1">
    <location>
        <begin position="202"/>
        <end position="238"/>
    </location>
</feature>
<feature type="domain" description="Phage shock protein PspC N-terminal" evidence="3">
    <location>
        <begin position="32"/>
        <end position="86"/>
    </location>
</feature>
<keyword evidence="2" id="KW-1133">Transmembrane helix</keyword>
<feature type="transmembrane region" description="Helical" evidence="2">
    <location>
        <begin position="374"/>
        <end position="394"/>
    </location>
</feature>
<feature type="compositionally biased region" description="Low complexity" evidence="1">
    <location>
        <begin position="663"/>
        <end position="701"/>
    </location>
</feature>
<dbReference type="STRING" id="111015.AXF14_07645"/>
<feature type="compositionally biased region" description="Low complexity" evidence="1">
    <location>
        <begin position="248"/>
        <end position="293"/>
    </location>
</feature>
<evidence type="ECO:0000256" key="1">
    <source>
        <dbReference type="SAM" id="MobiDB-lite"/>
    </source>
</evidence>
<feature type="region of interest" description="Disordered" evidence="1">
    <location>
        <begin position="163"/>
        <end position="311"/>
    </location>
</feature>
<dbReference type="RefSeq" id="WP_067942178.1">
    <property type="nucleotide sequence ID" value="NZ_CP014228.1"/>
</dbReference>
<dbReference type="EMBL" id="CP014228">
    <property type="protein sequence ID" value="AMD87480.1"/>
    <property type="molecule type" value="Genomic_DNA"/>
</dbReference>
<evidence type="ECO:0000256" key="2">
    <source>
        <dbReference type="SAM" id="Phobius"/>
    </source>
</evidence>
<proteinExistence type="predicted"/>
<name>A0A0X8JEQ4_ACTRD</name>
<keyword evidence="2" id="KW-0812">Transmembrane</keyword>
<evidence type="ECO:0000259" key="3">
    <source>
        <dbReference type="Pfam" id="PF04024"/>
    </source>
</evidence>
<feature type="transmembrane region" description="Helical" evidence="2">
    <location>
        <begin position="316"/>
        <end position="335"/>
    </location>
</feature>
<feature type="compositionally biased region" description="Low complexity" evidence="1">
    <location>
        <begin position="173"/>
        <end position="193"/>
    </location>
</feature>
<protein>
    <recommendedName>
        <fullName evidence="3">Phage shock protein PspC N-terminal domain-containing protein</fullName>
    </recommendedName>
</protein>
<feature type="transmembrane region" description="Helical" evidence="2">
    <location>
        <begin position="95"/>
        <end position="116"/>
    </location>
</feature>
<dbReference type="KEGG" id="ard:AXF14_07645"/>
<evidence type="ECO:0000313" key="5">
    <source>
        <dbReference type="Proteomes" id="UP000065220"/>
    </source>
</evidence>
<gene>
    <name evidence="4" type="ORF">AXF14_07645</name>
</gene>
<feature type="region of interest" description="Disordered" evidence="1">
    <location>
        <begin position="1"/>
        <end position="21"/>
    </location>
</feature>
<feature type="compositionally biased region" description="Pro residues" evidence="1">
    <location>
        <begin position="1"/>
        <end position="19"/>
    </location>
</feature>
<keyword evidence="5" id="KW-1185">Reference proteome</keyword>
<dbReference type="AlphaFoldDB" id="A0A0X8JEQ4"/>
<dbReference type="PANTHER" id="PTHR24216">
    <property type="entry name" value="PAXILLIN-RELATED"/>
    <property type="match status" value="1"/>
</dbReference>
<keyword evidence="2" id="KW-0472">Membrane</keyword>
<feature type="region of interest" description="Disordered" evidence="1">
    <location>
        <begin position="660"/>
        <end position="701"/>
    </location>
</feature>
<reference evidence="5" key="1">
    <citation type="submission" date="2016-02" db="EMBL/GenBank/DDBJ databases">
        <authorList>
            <person name="Holder M.E."/>
            <person name="Ajami N.J."/>
            <person name="Petrosino J.F."/>
        </authorList>
    </citation>
    <scope>NUCLEOTIDE SEQUENCE [LARGE SCALE GENOMIC DNA]</scope>
    <source>
        <strain evidence="5">CCUG 36733</strain>
    </source>
</reference>
<sequence length="701" mass="72290">MSNPQPSPYGPPGQPPRPPAAGFFDSLRRTGLVRTRDRWVGGVAGGVARRLGVDPVLVRCVWIVLCVFTGLGLLLYGLGWALLPEEEDGRIHAQQALTGDLTAGLSGAVLVTIGGLSSTDTGLIPHWWVNAWDSSLGGAVAAILWTVLVVGCIYWGVRAARRHRERQPGRGGRPAQAAPWAQTQPQPWRAQPTYPAQPGRPAPQHYPGQPGPQPNTGQAAPGAAPWQSAAQPTPQQAPGTRPIGVPEGAGAPAPRSGASRPAGAPQQVPAPTVPAYQGAVPPGAAPRAWGAQQPPAPAARRPREPKRPGPGRRTSLLVLGLSLLALAAVGVLLAAGRLHAIAAGLAAVGVLVTGLGAGVLASGLRGRRGGWMSWLAWPVILFLAVPALVLGTVMPGDTVNAPVAADAVIVRPTTSELDEARQTTGSRTIDAGSYSAGGVTIDLRDLGEIHDDATIDVAVGTGEIRVLTTQGQAVRVETGDGMGTVTADLAEEWRVTGASQTTGINYGLYTSYDVDGQEDPGAVVWGSNPLRSSTTLVSPSASTGRTPVLTVRTSLGLGTIRVDELADHTLWNGVEYPDYWVIDSWTDSRGRRHDGDALPVEGMTHRAVSADALETCIEDVVTDSTTEDGTYVDTTNLDVLTSDQRHKVDACVDAAITAGGGTTATAAPSAAASPEPSSAPSSPSASAPAASETPTPTATTR</sequence>
<accession>A0A0X8JEQ4</accession>
<dbReference type="Pfam" id="PF04024">
    <property type="entry name" value="PspC"/>
    <property type="match status" value="1"/>
</dbReference>
<feature type="transmembrane region" description="Helical" evidence="2">
    <location>
        <begin position="341"/>
        <end position="362"/>
    </location>
</feature>
<evidence type="ECO:0000313" key="4">
    <source>
        <dbReference type="EMBL" id="AMD87480.1"/>
    </source>
</evidence>
<feature type="transmembrane region" description="Helical" evidence="2">
    <location>
        <begin position="136"/>
        <end position="157"/>
    </location>
</feature>